<evidence type="ECO:0000313" key="4">
    <source>
        <dbReference type="Proteomes" id="UP000545493"/>
    </source>
</evidence>
<evidence type="ECO:0000259" key="2">
    <source>
        <dbReference type="Pfam" id="PF03372"/>
    </source>
</evidence>
<dbReference type="EMBL" id="JAAOYM010000001">
    <property type="protein sequence ID" value="NIJ13462.1"/>
    <property type="molecule type" value="Genomic_DNA"/>
</dbReference>
<keyword evidence="1" id="KW-0732">Signal</keyword>
<dbReference type="InterPro" id="IPR051916">
    <property type="entry name" value="GPI-anchor_lipid_remodeler"/>
</dbReference>
<dbReference type="Gene3D" id="3.60.10.10">
    <property type="entry name" value="Endonuclease/exonuclease/phosphatase"/>
    <property type="match status" value="1"/>
</dbReference>
<keyword evidence="3" id="KW-0540">Nuclease</keyword>
<dbReference type="PANTHER" id="PTHR14859:SF15">
    <property type="entry name" value="ENDONUCLEASE_EXONUCLEASE_PHOSPHATASE DOMAIN-CONTAINING PROTEIN"/>
    <property type="match status" value="1"/>
</dbReference>
<dbReference type="SUPFAM" id="SSF56219">
    <property type="entry name" value="DNase I-like"/>
    <property type="match status" value="1"/>
</dbReference>
<dbReference type="AlphaFoldDB" id="A0A7X5UT88"/>
<evidence type="ECO:0000256" key="1">
    <source>
        <dbReference type="SAM" id="SignalP"/>
    </source>
</evidence>
<evidence type="ECO:0000313" key="3">
    <source>
        <dbReference type="EMBL" id="NIJ13462.1"/>
    </source>
</evidence>
<sequence length="290" mass="31367">MMRRGLAIVLLVCGALTTTVAMVTPAGAAAHGARTVTVLSFNIHHGEGTDGVLDLDRIAKVIRESRADVVGLQEVDRHYSGRSDWADQAGALARRLGYHAAFGANIDRDPPEAGRPRIQYGTAILSRYPIVRSTNTYLYRSPDQEQRGLLHAELDVRGTPVHVYDTHLAASSRTDRLRQARQLTELIGDTEPAVLVGDLNALPSAAEITTVAEEFTDVWVAAGHGAGGTYPAETPDRRIDYVFTGTGVRPVWARVIDADPAASDHLPLAARLVVEPPRDLRGARLAAYRT</sequence>
<dbReference type="GO" id="GO:0004527">
    <property type="term" value="F:exonuclease activity"/>
    <property type="evidence" value="ECO:0007669"/>
    <property type="project" value="UniProtKB-KW"/>
</dbReference>
<organism evidence="3 4">
    <name type="scientific">Saccharomonospora amisosensis</name>
    <dbReference type="NCBI Taxonomy" id="1128677"/>
    <lineage>
        <taxon>Bacteria</taxon>
        <taxon>Bacillati</taxon>
        <taxon>Actinomycetota</taxon>
        <taxon>Actinomycetes</taxon>
        <taxon>Pseudonocardiales</taxon>
        <taxon>Pseudonocardiaceae</taxon>
        <taxon>Saccharomonospora</taxon>
    </lineage>
</organism>
<dbReference type="Pfam" id="PF03372">
    <property type="entry name" value="Exo_endo_phos"/>
    <property type="match status" value="1"/>
</dbReference>
<dbReference type="GO" id="GO:0006506">
    <property type="term" value="P:GPI anchor biosynthetic process"/>
    <property type="evidence" value="ECO:0007669"/>
    <property type="project" value="TreeGrafter"/>
</dbReference>
<dbReference type="GO" id="GO:0016020">
    <property type="term" value="C:membrane"/>
    <property type="evidence" value="ECO:0007669"/>
    <property type="project" value="GOC"/>
</dbReference>
<reference evidence="3 4" key="1">
    <citation type="submission" date="2020-03" db="EMBL/GenBank/DDBJ databases">
        <title>Sequencing the genomes of 1000 actinobacteria strains.</title>
        <authorList>
            <person name="Klenk H.-P."/>
        </authorList>
    </citation>
    <scope>NUCLEOTIDE SEQUENCE [LARGE SCALE GENOMIC DNA]</scope>
    <source>
        <strain evidence="3 4">DSM 45685</strain>
    </source>
</reference>
<keyword evidence="3" id="KW-0378">Hydrolase</keyword>
<comment type="caution">
    <text evidence="3">The sequence shown here is derived from an EMBL/GenBank/DDBJ whole genome shotgun (WGS) entry which is preliminary data.</text>
</comment>
<dbReference type="InterPro" id="IPR005135">
    <property type="entry name" value="Endo/exonuclease/phosphatase"/>
</dbReference>
<dbReference type="Proteomes" id="UP000545493">
    <property type="component" value="Unassembled WGS sequence"/>
</dbReference>
<feature type="signal peptide" evidence="1">
    <location>
        <begin position="1"/>
        <end position="21"/>
    </location>
</feature>
<name>A0A7X5UT88_9PSEU</name>
<gene>
    <name evidence="3" type="ORF">FHU38_003806</name>
</gene>
<feature type="chain" id="PRO_5038919426" evidence="1">
    <location>
        <begin position="22"/>
        <end position="290"/>
    </location>
</feature>
<keyword evidence="3" id="KW-0255">Endonuclease</keyword>
<dbReference type="PANTHER" id="PTHR14859">
    <property type="entry name" value="CALCOFLUOR WHITE HYPERSENSITIVE PROTEIN PRECURSOR"/>
    <property type="match status" value="1"/>
</dbReference>
<proteinExistence type="predicted"/>
<feature type="domain" description="Endonuclease/exonuclease/phosphatase" evidence="2">
    <location>
        <begin position="39"/>
        <end position="265"/>
    </location>
</feature>
<dbReference type="RefSeq" id="WP_167173262.1">
    <property type="nucleotide sequence ID" value="NZ_JAAOYM010000001.1"/>
</dbReference>
<keyword evidence="3" id="KW-0269">Exonuclease</keyword>
<protein>
    <submittedName>
        <fullName evidence="3">Endonuclease/exonuclease/phosphatase family metal-dependent hydrolase</fullName>
    </submittedName>
</protein>
<keyword evidence="4" id="KW-1185">Reference proteome</keyword>
<dbReference type="InterPro" id="IPR036691">
    <property type="entry name" value="Endo/exonu/phosph_ase_sf"/>
</dbReference>
<dbReference type="GO" id="GO:0004519">
    <property type="term" value="F:endonuclease activity"/>
    <property type="evidence" value="ECO:0007669"/>
    <property type="project" value="UniProtKB-KW"/>
</dbReference>
<accession>A0A7X5UT88</accession>